<dbReference type="AlphaFoldDB" id="C7RJU7"/>
<sequence>MAAPVDTEGVGYSGLVDQDRDNPVESPSRLLIQLDKVFGWQSANPSDPSKAALLKKLFVQDEELPSSDGDTIVEPSLMARSAGEFKGFLKSGRERFAEVVGRRGSGKTALTNYVLTVNHGDLQMAHTTWLRADIAKLHALNDERIRYARRLPALTVNEYMALHAFSVILSYAVNDVVFQPAFGREATWPPGVLLSPFEAYLTEAAPELLPKWQLVRLTEQRRRRQVETNMFSVGQDQDLKWYFGVLQNDVSAVEACQLFRAAWDFVTTTYQKNAGVRPRLILVFDGVDNLRADEHAPRSMWLGERCARSWYLDYLRELTQYRCGGGHCLPFDRCVFVFRDDTATEFRQLLTGALQQRPMPVVRRFEVVAPDIERMFWRKLNFWYEDTAHSDVDRTARPSDEIRDLFVWFFNEFCSSHISALRRPLLTRGKALSARDVLDQVFNGNVRSFSRNLIRSFQYLQQYADTHLEDKQLQSGKDRLEFLKKNRRLIFEGSVVAGSQFMRLNFDEGSKGRWCPNVFEFEASTTSRWDGLVLLRVLQSCSLREATRKPIVMRAVQGDLGLLGYSAHCVQVGVYTALEYGLLCLGEPIRDDESDSHPLALFKTEKGALIERLIFEDAAALYLMATGAKFADTPAEPPARIANPFVHRRLPPRLFHASMIRTVCLVCRHLRAAHDRDMLFLNRNLPDDGTRLALHDRYILPPMDTLVEQLADSVSHGEMHVSERSELAVLLGRDEGTMAQAR</sequence>
<dbReference type="EMBL" id="CP001715">
    <property type="protein sequence ID" value="ACV36788.1"/>
    <property type="molecule type" value="Genomic_DNA"/>
</dbReference>
<gene>
    <name evidence="2" type="ordered locus">CAP2UW1_3530</name>
</gene>
<evidence type="ECO:0000256" key="1">
    <source>
        <dbReference type="SAM" id="MobiDB-lite"/>
    </source>
</evidence>
<dbReference type="KEGG" id="app:CAP2UW1_3530"/>
<dbReference type="HOGENOM" id="CLU_374146_0_0_4"/>
<proteinExistence type="predicted"/>
<evidence type="ECO:0000313" key="2">
    <source>
        <dbReference type="EMBL" id="ACV36788.1"/>
    </source>
</evidence>
<reference evidence="2" key="1">
    <citation type="submission" date="2009-08" db="EMBL/GenBank/DDBJ databases">
        <authorList>
            <consortium name="US DOE Joint Genome Institute"/>
            <person name="Lucas S."/>
            <person name="Copeland A."/>
            <person name="Lapidus A."/>
            <person name="Glavina del Rio T."/>
            <person name="Dalin E."/>
            <person name="Tice H."/>
            <person name="Bruce D."/>
            <person name="Barry K."/>
            <person name="Pitluck S."/>
            <person name="Lowry S."/>
            <person name="Larimer F."/>
            <person name="Land M."/>
            <person name="Hauser L."/>
            <person name="Kyrpides N."/>
            <person name="Ivanova N."/>
            <person name="McMahon K.D."/>
            <person name="Hugenholtz P."/>
        </authorList>
    </citation>
    <scope>NUCLEOTIDE SEQUENCE</scope>
    <source>
        <strain evidence="2">UW-1</strain>
    </source>
</reference>
<accession>C7RJU7</accession>
<feature type="region of interest" description="Disordered" evidence="1">
    <location>
        <begin position="1"/>
        <end position="22"/>
    </location>
</feature>
<dbReference type="eggNOG" id="ENOG502ZFGY">
    <property type="taxonomic scope" value="Bacteria"/>
</dbReference>
<dbReference type="STRING" id="522306.CAP2UW1_3530"/>
<protein>
    <submittedName>
        <fullName evidence="2">Uncharacterized protein</fullName>
    </submittedName>
</protein>
<name>C7RJU7_ACCRE</name>
<reference evidence="2" key="2">
    <citation type="submission" date="2009-09" db="EMBL/GenBank/DDBJ databases">
        <title>Complete sequence of chromosome of Candidatus Accumulibacter phosphatis clade IIA str. UW-1.</title>
        <authorList>
            <consortium name="US DOE Joint Genome Institute"/>
            <person name="Martin H.G."/>
            <person name="Ivanova N."/>
            <person name="Kunin V."/>
            <person name="Warnecke F."/>
            <person name="Barry K."/>
            <person name="He S."/>
            <person name="Salamov A."/>
            <person name="Szeto E."/>
            <person name="Dalin E."/>
            <person name="Pangilinan J.L."/>
            <person name="Lapidus A."/>
            <person name="Lowry S."/>
            <person name="Kyrpides N.C."/>
            <person name="McMahon K.D."/>
            <person name="Hugenholtz P."/>
        </authorList>
    </citation>
    <scope>NUCLEOTIDE SEQUENCE [LARGE SCALE GENOMIC DNA]</scope>
    <source>
        <strain evidence="2">UW-1</strain>
    </source>
</reference>
<organism evidence="2">
    <name type="scientific">Accumulibacter regalis</name>
    <dbReference type="NCBI Taxonomy" id="522306"/>
    <lineage>
        <taxon>Bacteria</taxon>
        <taxon>Pseudomonadati</taxon>
        <taxon>Pseudomonadota</taxon>
        <taxon>Betaproteobacteria</taxon>
        <taxon>Candidatus Accumulibacter</taxon>
    </lineage>
</organism>